<gene>
    <name evidence="3" type="ORF">MUCCIDRAFT_114616</name>
</gene>
<dbReference type="Pfam" id="PF13041">
    <property type="entry name" value="PPR_2"/>
    <property type="match status" value="1"/>
</dbReference>
<feature type="repeat" description="PPR" evidence="2">
    <location>
        <begin position="291"/>
        <end position="325"/>
    </location>
</feature>
<evidence type="ECO:0000313" key="3">
    <source>
        <dbReference type="EMBL" id="OAC99428.1"/>
    </source>
</evidence>
<dbReference type="PROSITE" id="PS51375">
    <property type="entry name" value="PPR"/>
    <property type="match status" value="3"/>
</dbReference>
<dbReference type="Gene3D" id="1.25.40.10">
    <property type="entry name" value="Tetratricopeptide repeat domain"/>
    <property type="match status" value="2"/>
</dbReference>
<accession>A0A168I140</accession>
<dbReference type="STRING" id="747725.A0A168I140"/>
<protein>
    <recommendedName>
        <fullName evidence="5">Pentacotripeptide-repeat region of PRORP domain-containing protein</fullName>
    </recommendedName>
</protein>
<comment type="caution">
    <text evidence="3">The sequence shown here is derived from an EMBL/GenBank/DDBJ whole genome shotgun (WGS) entry which is preliminary data.</text>
</comment>
<evidence type="ECO:0000256" key="2">
    <source>
        <dbReference type="PROSITE-ProRule" id="PRU00708"/>
    </source>
</evidence>
<keyword evidence="1" id="KW-0677">Repeat</keyword>
<dbReference type="InterPro" id="IPR011990">
    <property type="entry name" value="TPR-like_helical_dom_sf"/>
</dbReference>
<dbReference type="InterPro" id="IPR051222">
    <property type="entry name" value="PPR/CCM1_RNA-binding"/>
</dbReference>
<feature type="repeat" description="PPR" evidence="2">
    <location>
        <begin position="253"/>
        <end position="287"/>
    </location>
</feature>
<dbReference type="OrthoDB" id="1908178at2759"/>
<evidence type="ECO:0008006" key="5">
    <source>
        <dbReference type="Google" id="ProtNLM"/>
    </source>
</evidence>
<dbReference type="VEuPathDB" id="FungiDB:MUCCIDRAFT_114616"/>
<dbReference type="PANTHER" id="PTHR47942:SF63">
    <property type="entry name" value="PENTATRICOPEPTIDE REPEAT-CONTAINING PROTEIN"/>
    <property type="match status" value="1"/>
</dbReference>
<keyword evidence="4" id="KW-1185">Reference proteome</keyword>
<sequence>MRRLWHRLNSVPSQTRCIYCNTLSRNVMLPSLLSRAAPLFPLELFRPYSSSNSNDSTTSTTGDAAQKPHTDLMANAQDIEMSMRRNKATLIADFYRSLSTQDIDRIWPLYTYLYNNDYLHCLTRKNYHNLFVYTIRSRASQKNLHRLNALVDDMRQRGFSLRLSEYNSLINWVGGKTVPHKHPHHLIDALELFEEMQQPYRIDEATGEKIEKDVVQPNVATFNSLIHIAAQLLDLRTAQKLYHDMVSRNLQPDQFTYSTLLHAMGKMGDVDGIDRMLEDVQSSGPSNVMNTTIIWNVVMTGYACNGAKDRAYDMFSRMLKSQRRSRKRPLKKTAAPVVDAESFRIYIDMMLHDDKRKEAISTLYSMKELGVQPIITIYNTLFSSFMSQEPRFGLADMDASNHHDEENDSQRKDDLDTLDKIYQHMKDTQVKPNSETMYTLVSAFLDLGNTKAALEVFVHLSTHHNKSNTTATTTDHPAETPNVRSTSIATLAKGRLSRMNRSEPAKIEPNSELLERLNNILAKSNV</sequence>
<dbReference type="InterPro" id="IPR002885">
    <property type="entry name" value="PPR_rpt"/>
</dbReference>
<proteinExistence type="predicted"/>
<reference evidence="3 4" key="1">
    <citation type="submission" date="2015-06" db="EMBL/GenBank/DDBJ databases">
        <title>Expansion of signal transduction pathways in fungi by whole-genome duplication.</title>
        <authorList>
            <consortium name="DOE Joint Genome Institute"/>
            <person name="Corrochano L.M."/>
            <person name="Kuo A."/>
            <person name="Marcet-Houben M."/>
            <person name="Polaino S."/>
            <person name="Salamov A."/>
            <person name="Villalobos J.M."/>
            <person name="Alvarez M.I."/>
            <person name="Avalos J."/>
            <person name="Benito E.P."/>
            <person name="Benoit I."/>
            <person name="Burger G."/>
            <person name="Camino L.P."/>
            <person name="Canovas D."/>
            <person name="Cerda-Olmedo E."/>
            <person name="Cheng J.-F."/>
            <person name="Dominguez A."/>
            <person name="Elias M."/>
            <person name="Eslava A.P."/>
            <person name="Glaser F."/>
            <person name="Grimwood J."/>
            <person name="Gutierrez G."/>
            <person name="Heitman J."/>
            <person name="Henrissat B."/>
            <person name="Iturriaga E.A."/>
            <person name="Lang B.F."/>
            <person name="Lavin J.L."/>
            <person name="Lee S."/>
            <person name="Li W."/>
            <person name="Lindquist E."/>
            <person name="Lopez-Garcia S."/>
            <person name="Luque E.M."/>
            <person name="Marcos A.T."/>
            <person name="Martin J."/>
            <person name="Mccluskey K."/>
            <person name="Medina H.R."/>
            <person name="Miralles-Duran A."/>
            <person name="Miyazaki A."/>
            <person name="Munoz-Torres E."/>
            <person name="Oguiza J.A."/>
            <person name="Ohm R."/>
            <person name="Olmedo M."/>
            <person name="Orejas M."/>
            <person name="Ortiz-Castellanos L."/>
            <person name="Pisabarro A.G."/>
            <person name="Rodriguez-Romero J."/>
            <person name="Ruiz-Herrera J."/>
            <person name="Ruiz-Vazquez R."/>
            <person name="Sanz C."/>
            <person name="Schackwitz W."/>
            <person name="Schmutz J."/>
            <person name="Shahriari M."/>
            <person name="Shelest E."/>
            <person name="Silva-Franco F."/>
            <person name="Soanes D."/>
            <person name="Syed K."/>
            <person name="Tagua V.G."/>
            <person name="Talbot N.J."/>
            <person name="Thon M."/>
            <person name="De Vries R.P."/>
            <person name="Wiebenga A."/>
            <person name="Yadav J.S."/>
            <person name="Braun E.L."/>
            <person name="Baker S."/>
            <person name="Garre V."/>
            <person name="Horwitz B."/>
            <person name="Torres-Martinez S."/>
            <person name="Idnurm A."/>
            <person name="Herrera-Estrella A."/>
            <person name="Gabaldon T."/>
            <person name="Grigoriev I.V."/>
        </authorList>
    </citation>
    <scope>NUCLEOTIDE SEQUENCE [LARGE SCALE GENOMIC DNA]</scope>
    <source>
        <strain evidence="3 4">CBS 277.49</strain>
    </source>
</reference>
<dbReference type="NCBIfam" id="TIGR00756">
    <property type="entry name" value="PPR"/>
    <property type="match status" value="1"/>
</dbReference>
<name>A0A168I140_MUCCL</name>
<organism evidence="3 4">
    <name type="scientific">Mucor lusitanicus CBS 277.49</name>
    <dbReference type="NCBI Taxonomy" id="747725"/>
    <lineage>
        <taxon>Eukaryota</taxon>
        <taxon>Fungi</taxon>
        <taxon>Fungi incertae sedis</taxon>
        <taxon>Mucoromycota</taxon>
        <taxon>Mucoromycotina</taxon>
        <taxon>Mucoromycetes</taxon>
        <taxon>Mucorales</taxon>
        <taxon>Mucorineae</taxon>
        <taxon>Mucoraceae</taxon>
        <taxon>Mucor</taxon>
    </lineage>
</organism>
<feature type="repeat" description="PPR" evidence="2">
    <location>
        <begin position="218"/>
        <end position="252"/>
    </location>
</feature>
<dbReference type="Pfam" id="PF01535">
    <property type="entry name" value="PPR"/>
    <property type="match status" value="1"/>
</dbReference>
<dbReference type="Proteomes" id="UP000077051">
    <property type="component" value="Unassembled WGS sequence"/>
</dbReference>
<dbReference type="EMBL" id="AMYB01000008">
    <property type="protein sequence ID" value="OAC99428.1"/>
    <property type="molecule type" value="Genomic_DNA"/>
</dbReference>
<dbReference type="PANTHER" id="PTHR47942">
    <property type="entry name" value="TETRATRICOPEPTIDE REPEAT (TPR)-LIKE SUPERFAMILY PROTEIN-RELATED"/>
    <property type="match status" value="1"/>
</dbReference>
<dbReference type="AlphaFoldDB" id="A0A168I140"/>
<evidence type="ECO:0000313" key="4">
    <source>
        <dbReference type="Proteomes" id="UP000077051"/>
    </source>
</evidence>
<evidence type="ECO:0000256" key="1">
    <source>
        <dbReference type="ARBA" id="ARBA00022737"/>
    </source>
</evidence>